<dbReference type="Proteomes" id="UP001199525">
    <property type="component" value="Unassembled WGS sequence"/>
</dbReference>
<protein>
    <submittedName>
        <fullName evidence="1">Uncharacterized protein</fullName>
    </submittedName>
</protein>
<dbReference type="RefSeq" id="WP_229483127.1">
    <property type="nucleotide sequence ID" value="NZ_JAIVFQ010000003.1"/>
</dbReference>
<comment type="caution">
    <text evidence="1">The sequence shown here is derived from an EMBL/GenBank/DDBJ whole genome shotgun (WGS) entry which is preliminary data.</text>
</comment>
<accession>A0ABS8I2U5</accession>
<sequence length="71" mass="7755">MTPYLSTPTRLGNLESEAGTRAQSDIRCGVTLALTGSSQGKTEPRKATYKEMRHNEKPSILLELTPATHLV</sequence>
<evidence type="ECO:0000313" key="1">
    <source>
        <dbReference type="EMBL" id="MCC5598382.1"/>
    </source>
</evidence>
<organism evidence="1 2">
    <name type="scientific">Nostoc favosum CHAB5714</name>
    <dbReference type="NCBI Taxonomy" id="2780399"/>
    <lineage>
        <taxon>Bacteria</taxon>
        <taxon>Bacillati</taxon>
        <taxon>Cyanobacteriota</taxon>
        <taxon>Cyanophyceae</taxon>
        <taxon>Nostocales</taxon>
        <taxon>Nostocaceae</taxon>
        <taxon>Nostoc</taxon>
        <taxon>Nostoc favosum</taxon>
    </lineage>
</organism>
<name>A0ABS8I2U5_9NOSO</name>
<evidence type="ECO:0000313" key="2">
    <source>
        <dbReference type="Proteomes" id="UP001199525"/>
    </source>
</evidence>
<proteinExistence type="predicted"/>
<reference evidence="1 2" key="1">
    <citation type="journal article" date="2021" name="Microorganisms">
        <title>Genome Evolution of Filamentous Cyanobacterium Nostoc Species: From Facultative Symbiosis to Free Living.</title>
        <authorList>
            <person name="Huo D."/>
            <person name="Li H."/>
            <person name="Cai F."/>
            <person name="Guo X."/>
            <person name="Qiao Z."/>
            <person name="Wang W."/>
            <person name="Yu G."/>
            <person name="Li R."/>
        </authorList>
    </citation>
    <scope>NUCLEOTIDE SEQUENCE [LARGE SCALE GENOMIC DNA]</scope>
    <source>
        <strain evidence="1 2">CHAB 5714</strain>
    </source>
</reference>
<dbReference type="EMBL" id="JAIVFQ010000003">
    <property type="protein sequence ID" value="MCC5598382.1"/>
    <property type="molecule type" value="Genomic_DNA"/>
</dbReference>
<gene>
    <name evidence="1" type="ORF">LC586_03800</name>
</gene>
<keyword evidence="2" id="KW-1185">Reference proteome</keyword>